<sequence>MSNRLLSVVTVLFVCVSTGLFAASPVDRSRKLLRVPMEFKLADGPAWQYGPPGDYSRQLFVPDVKGEKLYQYNPKSGSTKVLLPQAGRISASFYSHGKLFLSENGKRRISRLEGKKIVPIATTEQNGKKKNDPSRRPNDLVVDVQGGIYYTLTRQGEVVYISPSGKQHVSVKNIKTPNGIILSPDGKTLYVAAYTPKEIWAYNVKEKGGVSGGRLFAKMDDGKEKGADGMTVDRAGNIYCAGPKHIWIWSPGGKLLDKIEVPTRPINCTFGGMRLETLFITGMGGLYQQKMIIKGVAPNVPTALHSRFESRYFRYPSTFLPKTIEAHLNVVYATYGDRKILADIFVPKAKTKLLPAIVLVHGGAWMNGGKDRFRAFAIKLAQKGYVTCAIEYRLSKEARFPAAVQDCNASVRFLRAHAKEYNIDPQRIGAVGSSAGGQLVGLMATAPDVPEFQGKGGNAKVSSRVKAAIILAGPMQMATGLVAENSRKSPKFSAASIWLGKPIDKAPDLYKLADPYLHLSKKTPPILFLMGEFDRKDMNALARKKMKELGITTGLITYPKGRHGFWNLLPWLDLVVVDIDLFFQKEL</sequence>
<dbReference type="SUPFAM" id="SSF63829">
    <property type="entry name" value="Calcium-dependent phosphotriesterase"/>
    <property type="match status" value="1"/>
</dbReference>
<feature type="domain" description="BD-FAE-like" evidence="3">
    <location>
        <begin position="343"/>
        <end position="535"/>
    </location>
</feature>
<feature type="domain" description="SMP-30/Gluconolactonase/LRE-like region" evidence="2">
    <location>
        <begin position="44"/>
        <end position="281"/>
    </location>
</feature>
<dbReference type="PANTHER" id="PTHR47572">
    <property type="entry name" value="LIPOPROTEIN-RELATED"/>
    <property type="match status" value="1"/>
</dbReference>
<dbReference type="Gene3D" id="2.120.10.30">
    <property type="entry name" value="TolB, C-terminal domain"/>
    <property type="match status" value="1"/>
</dbReference>
<evidence type="ECO:0008006" key="5">
    <source>
        <dbReference type="Google" id="ProtNLM"/>
    </source>
</evidence>
<dbReference type="InterPro" id="IPR029058">
    <property type="entry name" value="AB_hydrolase_fold"/>
</dbReference>
<name>A0A3B1E497_9ZZZZ</name>
<evidence type="ECO:0000256" key="1">
    <source>
        <dbReference type="ARBA" id="ARBA00022801"/>
    </source>
</evidence>
<dbReference type="InterPro" id="IPR013658">
    <property type="entry name" value="SGL"/>
</dbReference>
<dbReference type="AlphaFoldDB" id="A0A3B1E497"/>
<reference evidence="4" key="1">
    <citation type="submission" date="2018-06" db="EMBL/GenBank/DDBJ databases">
        <authorList>
            <person name="Zhirakovskaya E."/>
        </authorList>
    </citation>
    <scope>NUCLEOTIDE SEQUENCE</scope>
</reference>
<dbReference type="Gene3D" id="3.40.50.1820">
    <property type="entry name" value="alpha/beta hydrolase"/>
    <property type="match status" value="1"/>
</dbReference>
<evidence type="ECO:0000259" key="3">
    <source>
        <dbReference type="Pfam" id="PF20434"/>
    </source>
</evidence>
<dbReference type="Pfam" id="PF20434">
    <property type="entry name" value="BD-FAE"/>
    <property type="match status" value="1"/>
</dbReference>
<evidence type="ECO:0000259" key="2">
    <source>
        <dbReference type="Pfam" id="PF08450"/>
    </source>
</evidence>
<proteinExistence type="predicted"/>
<dbReference type="GO" id="GO:0016787">
    <property type="term" value="F:hydrolase activity"/>
    <property type="evidence" value="ECO:0007669"/>
    <property type="project" value="UniProtKB-KW"/>
</dbReference>
<organism evidence="4">
    <name type="scientific">hydrothermal vent metagenome</name>
    <dbReference type="NCBI Taxonomy" id="652676"/>
    <lineage>
        <taxon>unclassified sequences</taxon>
        <taxon>metagenomes</taxon>
        <taxon>ecological metagenomes</taxon>
    </lineage>
</organism>
<gene>
    <name evidence="4" type="ORF">MNBD_PLANCTO02-3396</name>
</gene>
<keyword evidence="1" id="KW-0378">Hydrolase</keyword>
<dbReference type="Pfam" id="PF08450">
    <property type="entry name" value="SGL"/>
    <property type="match status" value="1"/>
</dbReference>
<evidence type="ECO:0000313" key="4">
    <source>
        <dbReference type="EMBL" id="VAX40705.1"/>
    </source>
</evidence>
<dbReference type="SUPFAM" id="SSF53474">
    <property type="entry name" value="alpha/beta-Hydrolases"/>
    <property type="match status" value="1"/>
</dbReference>
<dbReference type="InterPro" id="IPR049492">
    <property type="entry name" value="BD-FAE-like_dom"/>
</dbReference>
<dbReference type="InterPro" id="IPR011042">
    <property type="entry name" value="6-blade_b-propeller_TolB-like"/>
</dbReference>
<dbReference type="PANTHER" id="PTHR47572:SF4">
    <property type="entry name" value="LACTONASE DRP35"/>
    <property type="match status" value="1"/>
</dbReference>
<protein>
    <recommendedName>
        <fullName evidence="5">Gluconolactonase</fullName>
    </recommendedName>
</protein>
<dbReference type="EMBL" id="UOGL01000474">
    <property type="protein sequence ID" value="VAX40705.1"/>
    <property type="molecule type" value="Genomic_DNA"/>
</dbReference>
<accession>A0A3B1E497</accession>
<dbReference type="InterPro" id="IPR051262">
    <property type="entry name" value="SMP-30/CGR1_Lactonase"/>
</dbReference>